<evidence type="ECO:0000313" key="4">
    <source>
        <dbReference type="Proteomes" id="UP000250369"/>
    </source>
</evidence>
<dbReference type="CDD" id="cd02696">
    <property type="entry name" value="MurNAc-LAA"/>
    <property type="match status" value="1"/>
</dbReference>
<dbReference type="Pfam" id="PF01520">
    <property type="entry name" value="Amidase_3"/>
    <property type="match status" value="1"/>
</dbReference>
<sequence length="187" mass="20398">MKIVIDAGHGPGTPGKRCPDDSMREFHFNAATADFAAALLKQYENVEILFTHAEIRDVSLQERTDCANAWKADLFVSIHANASGNDWSAARGIETFVYTTRPASAVALANAVQRQLIKLTGLVDRGVKAGDLHVLRETRMTAILCECGFMTNRDEAELLRSNAYRQKCALAIVAGIVETYGLKKNGG</sequence>
<protein>
    <submittedName>
        <fullName evidence="3">N-acetylmuramoyl-L-alanine amidase</fullName>
    </submittedName>
</protein>
<accession>A0A329MIS8</accession>
<keyword evidence="1" id="KW-0378">Hydrolase</keyword>
<dbReference type="AlphaFoldDB" id="A0A329MIS8"/>
<dbReference type="GO" id="GO:0009253">
    <property type="term" value="P:peptidoglycan catabolic process"/>
    <property type="evidence" value="ECO:0007669"/>
    <property type="project" value="InterPro"/>
</dbReference>
<dbReference type="SUPFAM" id="SSF53187">
    <property type="entry name" value="Zn-dependent exopeptidases"/>
    <property type="match status" value="1"/>
</dbReference>
<proteinExistence type="predicted"/>
<organism evidence="3 4">
    <name type="scientific">Paenibacillus contaminans</name>
    <dbReference type="NCBI Taxonomy" id="450362"/>
    <lineage>
        <taxon>Bacteria</taxon>
        <taxon>Bacillati</taxon>
        <taxon>Bacillota</taxon>
        <taxon>Bacilli</taxon>
        <taxon>Bacillales</taxon>
        <taxon>Paenibacillaceae</taxon>
        <taxon>Paenibacillus</taxon>
    </lineage>
</organism>
<dbReference type="Gene3D" id="3.40.630.40">
    <property type="entry name" value="Zn-dependent exopeptidases"/>
    <property type="match status" value="1"/>
</dbReference>
<dbReference type="PANTHER" id="PTHR30404">
    <property type="entry name" value="N-ACETYLMURAMOYL-L-ALANINE AMIDASE"/>
    <property type="match status" value="1"/>
</dbReference>
<dbReference type="GO" id="GO:0030288">
    <property type="term" value="C:outer membrane-bounded periplasmic space"/>
    <property type="evidence" value="ECO:0007669"/>
    <property type="project" value="TreeGrafter"/>
</dbReference>
<dbReference type="OrthoDB" id="9763643at2"/>
<feature type="domain" description="MurNAc-LAA" evidence="2">
    <location>
        <begin position="64"/>
        <end position="177"/>
    </location>
</feature>
<keyword evidence="4" id="KW-1185">Reference proteome</keyword>
<dbReference type="RefSeq" id="WP_113032620.1">
    <property type="nucleotide sequence ID" value="NZ_QMFB01000011.1"/>
</dbReference>
<evidence type="ECO:0000259" key="2">
    <source>
        <dbReference type="SMART" id="SM00646"/>
    </source>
</evidence>
<dbReference type="SMART" id="SM00646">
    <property type="entry name" value="Ami_3"/>
    <property type="match status" value="1"/>
</dbReference>
<gene>
    <name evidence="3" type="ORF">DQG23_19890</name>
</gene>
<dbReference type="EMBL" id="QMFB01000011">
    <property type="protein sequence ID" value="RAV19715.1"/>
    <property type="molecule type" value="Genomic_DNA"/>
</dbReference>
<dbReference type="PANTHER" id="PTHR30404:SF0">
    <property type="entry name" value="N-ACETYLMURAMOYL-L-ALANINE AMIDASE AMIC"/>
    <property type="match status" value="1"/>
</dbReference>
<evidence type="ECO:0000256" key="1">
    <source>
        <dbReference type="ARBA" id="ARBA00022801"/>
    </source>
</evidence>
<name>A0A329MIS8_9BACL</name>
<dbReference type="InterPro" id="IPR050695">
    <property type="entry name" value="N-acetylmuramoyl_amidase_3"/>
</dbReference>
<evidence type="ECO:0000313" key="3">
    <source>
        <dbReference type="EMBL" id="RAV19715.1"/>
    </source>
</evidence>
<reference evidence="3 4" key="1">
    <citation type="journal article" date="2009" name="Int. J. Syst. Evol. Microbiol.">
        <title>Paenibacillus contaminans sp. nov., isolated from a contaminated laboratory plate.</title>
        <authorList>
            <person name="Chou J.H."/>
            <person name="Lee J.H."/>
            <person name="Lin M.C."/>
            <person name="Chang P.S."/>
            <person name="Arun A.B."/>
            <person name="Young C.C."/>
            <person name="Chen W.M."/>
        </authorList>
    </citation>
    <scope>NUCLEOTIDE SEQUENCE [LARGE SCALE GENOMIC DNA]</scope>
    <source>
        <strain evidence="3 4">CKOBP-6</strain>
    </source>
</reference>
<comment type="caution">
    <text evidence="3">The sequence shown here is derived from an EMBL/GenBank/DDBJ whole genome shotgun (WGS) entry which is preliminary data.</text>
</comment>
<dbReference type="InterPro" id="IPR002508">
    <property type="entry name" value="MurNAc-LAA_cat"/>
</dbReference>
<dbReference type="GO" id="GO:0008745">
    <property type="term" value="F:N-acetylmuramoyl-L-alanine amidase activity"/>
    <property type="evidence" value="ECO:0007669"/>
    <property type="project" value="InterPro"/>
</dbReference>
<dbReference type="Proteomes" id="UP000250369">
    <property type="component" value="Unassembled WGS sequence"/>
</dbReference>